<dbReference type="GO" id="GO:0008124">
    <property type="term" value="F:4-alpha-hydroxytetrahydrobiopterin dehydratase activity"/>
    <property type="evidence" value="ECO:0007669"/>
    <property type="project" value="UniProtKB-EC"/>
</dbReference>
<organism evidence="6 7">
    <name type="scientific">Cyclospora cayetanensis</name>
    <dbReference type="NCBI Taxonomy" id="88456"/>
    <lineage>
        <taxon>Eukaryota</taxon>
        <taxon>Sar</taxon>
        <taxon>Alveolata</taxon>
        <taxon>Apicomplexa</taxon>
        <taxon>Conoidasida</taxon>
        <taxon>Coccidia</taxon>
        <taxon>Eucoccidiorida</taxon>
        <taxon>Eimeriorina</taxon>
        <taxon>Eimeriidae</taxon>
        <taxon>Cyclospora</taxon>
    </lineage>
</organism>
<evidence type="ECO:0000256" key="3">
    <source>
        <dbReference type="ARBA" id="ARBA00013252"/>
    </source>
</evidence>
<dbReference type="PANTHER" id="PTHR12599">
    <property type="entry name" value="PTERIN-4-ALPHA-CARBINOLAMINE DEHYDRATASE"/>
    <property type="match status" value="1"/>
</dbReference>
<name>A0A1D3D369_9EIME</name>
<dbReference type="InParanoid" id="A0A1D3D369"/>
<comment type="catalytic activity">
    <reaction evidence="1">
        <text>(4aS,6R)-4a-hydroxy-L-erythro-5,6,7,8-tetrahydrobiopterin = (6R)-L-erythro-6,7-dihydrobiopterin + H2O</text>
        <dbReference type="Rhea" id="RHEA:11920"/>
        <dbReference type="ChEBI" id="CHEBI:15377"/>
        <dbReference type="ChEBI" id="CHEBI:15642"/>
        <dbReference type="ChEBI" id="CHEBI:43120"/>
        <dbReference type="EC" id="4.2.1.96"/>
    </reaction>
</comment>
<reference evidence="6 7" key="1">
    <citation type="journal article" date="2016" name="BMC Genomics">
        <title>Comparative genomics reveals Cyclospora cayetanensis possesses coccidia-like metabolism and invasion components but unique surface antigens.</title>
        <authorList>
            <person name="Liu S."/>
            <person name="Wang L."/>
            <person name="Zheng H."/>
            <person name="Xu Z."/>
            <person name="Roellig D.M."/>
            <person name="Li N."/>
            <person name="Frace M.A."/>
            <person name="Tang K."/>
            <person name="Arrowood M.J."/>
            <person name="Moss D.M."/>
            <person name="Zhang L."/>
            <person name="Feng Y."/>
            <person name="Xiao L."/>
        </authorList>
    </citation>
    <scope>NUCLEOTIDE SEQUENCE [LARGE SCALE GENOMIC DNA]</scope>
    <source>
        <strain evidence="6 7">CHN_HEN01</strain>
    </source>
</reference>
<comment type="similarity">
    <text evidence="2">Belongs to the pterin-4-alpha-carbinolamine dehydratase family.</text>
</comment>
<dbReference type="InterPro" id="IPR001533">
    <property type="entry name" value="Pterin_deHydtase"/>
</dbReference>
<dbReference type="EC" id="4.2.1.96" evidence="3"/>
<dbReference type="HAMAP" id="MF_00434">
    <property type="entry name" value="Pterin_4_alpha"/>
    <property type="match status" value="1"/>
</dbReference>
<evidence type="ECO:0000256" key="4">
    <source>
        <dbReference type="ARBA" id="ARBA00023239"/>
    </source>
</evidence>
<comment type="caution">
    <text evidence="6">The sequence shown here is derived from an EMBL/GenBank/DDBJ whole genome shotgun (WGS) entry which is preliminary data.</text>
</comment>
<protein>
    <recommendedName>
        <fullName evidence="3">4a-hydroxytetrahydrobiopterin dehydratase</fullName>
        <ecNumber evidence="3">4.2.1.96</ecNumber>
    </recommendedName>
    <alternativeName>
        <fullName evidence="5">4-alpha-hydroxy-tetrahydropterin dehydratase</fullName>
    </alternativeName>
</protein>
<evidence type="ECO:0000256" key="1">
    <source>
        <dbReference type="ARBA" id="ARBA00001554"/>
    </source>
</evidence>
<evidence type="ECO:0000256" key="2">
    <source>
        <dbReference type="ARBA" id="ARBA00006472"/>
    </source>
</evidence>
<keyword evidence="4" id="KW-0456">Lyase</keyword>
<dbReference type="VEuPathDB" id="ToxoDB:cyc_08555"/>
<dbReference type="Proteomes" id="UP000095192">
    <property type="component" value="Unassembled WGS sequence"/>
</dbReference>
<evidence type="ECO:0000313" key="7">
    <source>
        <dbReference type="Proteomes" id="UP000095192"/>
    </source>
</evidence>
<dbReference type="AlphaFoldDB" id="A0A1D3D369"/>
<dbReference type="PANTHER" id="PTHR12599:SF0">
    <property type="entry name" value="PTERIN-4-ALPHA-CARBINOLAMINE DEHYDRATASE"/>
    <property type="match status" value="1"/>
</dbReference>
<sequence>MRVLQRLFAGLPSPYTAALVAGSGAALSAGREITSTTTAQQHPQTPQLLQVHQVQQHLKQVPQWKVCEGGKAIRREFQFRDFVEAWGFLSSVALLSEAAAHHPEIFSCYSRVSLQLTTHDAGGLTLKDFRLAASVNSIVPTSPRNTVSQ</sequence>
<keyword evidence="7" id="KW-1185">Reference proteome</keyword>
<dbReference type="Gene3D" id="3.30.1360.20">
    <property type="entry name" value="Transcriptional coactivator/pterin dehydratase"/>
    <property type="match status" value="1"/>
</dbReference>
<dbReference type="Pfam" id="PF01329">
    <property type="entry name" value="Pterin_4a"/>
    <property type="match status" value="1"/>
</dbReference>
<dbReference type="NCBIfam" id="NF002017">
    <property type="entry name" value="PRK00823.1-2"/>
    <property type="match status" value="1"/>
</dbReference>
<gene>
    <name evidence="6" type="ORF">cyc_08555</name>
</gene>
<dbReference type="GO" id="GO:0006729">
    <property type="term" value="P:tetrahydrobiopterin biosynthetic process"/>
    <property type="evidence" value="ECO:0007669"/>
    <property type="project" value="InterPro"/>
</dbReference>
<evidence type="ECO:0000313" key="6">
    <source>
        <dbReference type="EMBL" id="OEH77898.1"/>
    </source>
</evidence>
<dbReference type="InterPro" id="IPR036428">
    <property type="entry name" value="PCD_sf"/>
</dbReference>
<accession>A0A1D3D369</accession>
<evidence type="ECO:0000256" key="5">
    <source>
        <dbReference type="ARBA" id="ARBA00030497"/>
    </source>
</evidence>
<proteinExistence type="inferred from homology"/>
<dbReference type="SUPFAM" id="SSF55248">
    <property type="entry name" value="PCD-like"/>
    <property type="match status" value="1"/>
</dbReference>
<dbReference type="EMBL" id="JROU02000934">
    <property type="protein sequence ID" value="OEH77898.1"/>
    <property type="molecule type" value="Genomic_DNA"/>
</dbReference>